<reference evidence="2 4" key="1">
    <citation type="journal article" date="2020" name="Stud. Mycol.">
        <title>101 Dothideomycetes genomes: a test case for predicting lifestyles and emergence of pathogens.</title>
        <authorList>
            <person name="Haridas S."/>
            <person name="Albert R."/>
            <person name="Binder M."/>
            <person name="Bloem J."/>
            <person name="Labutti K."/>
            <person name="Salamov A."/>
            <person name="Andreopoulos B."/>
            <person name="Baker S."/>
            <person name="Barry K."/>
            <person name="Bills G."/>
            <person name="Bluhm B."/>
            <person name="Cannon C."/>
            <person name="Castanera R."/>
            <person name="Culley D."/>
            <person name="Daum C."/>
            <person name="Ezra D."/>
            <person name="Gonzalez J."/>
            <person name="Henrissat B."/>
            <person name="Kuo A."/>
            <person name="Liang C."/>
            <person name="Lipzen A."/>
            <person name="Lutzoni F."/>
            <person name="Magnuson J."/>
            <person name="Mondo S."/>
            <person name="Nolan M."/>
            <person name="Ohm R."/>
            <person name="Pangilinan J."/>
            <person name="Park H.-J."/>
            <person name="Ramirez L."/>
            <person name="Alfaro M."/>
            <person name="Sun H."/>
            <person name="Tritt A."/>
            <person name="Yoshinaga Y."/>
            <person name="Zwiers L.-H."/>
            <person name="Turgeon B."/>
            <person name="Goodwin S."/>
            <person name="Spatafora J."/>
            <person name="Crous P."/>
            <person name="Grigoriev I."/>
        </authorList>
    </citation>
    <scope>NUCLEOTIDE SEQUENCE</scope>
    <source>
        <strain evidence="2 4">CBS 304.34</strain>
    </source>
</reference>
<dbReference type="Proteomes" id="UP000504636">
    <property type="component" value="Unplaced"/>
</dbReference>
<dbReference type="RefSeq" id="XP_033576289.1">
    <property type="nucleotide sequence ID" value="XM_033723599.1"/>
</dbReference>
<dbReference type="AlphaFoldDB" id="A0A6A6YMX8"/>
<accession>A0A6A6YMX8</accession>
<organism evidence="2">
    <name type="scientific">Mytilinidion resinicola</name>
    <dbReference type="NCBI Taxonomy" id="574789"/>
    <lineage>
        <taxon>Eukaryota</taxon>
        <taxon>Fungi</taxon>
        <taxon>Dikarya</taxon>
        <taxon>Ascomycota</taxon>
        <taxon>Pezizomycotina</taxon>
        <taxon>Dothideomycetes</taxon>
        <taxon>Pleosporomycetidae</taxon>
        <taxon>Mytilinidiales</taxon>
        <taxon>Mytilinidiaceae</taxon>
        <taxon>Mytilinidion</taxon>
    </lineage>
</organism>
<gene>
    <name evidence="2 4" type="ORF">BDZ99DRAFT_498720</name>
</gene>
<evidence type="ECO:0000313" key="4">
    <source>
        <dbReference type="RefSeq" id="XP_033576289.1"/>
    </source>
</evidence>
<dbReference type="EMBL" id="MU003701">
    <property type="protein sequence ID" value="KAF2809325.1"/>
    <property type="molecule type" value="Genomic_DNA"/>
</dbReference>
<evidence type="ECO:0000313" key="3">
    <source>
        <dbReference type="Proteomes" id="UP000504636"/>
    </source>
</evidence>
<feature type="compositionally biased region" description="Polar residues" evidence="1">
    <location>
        <begin position="61"/>
        <end position="74"/>
    </location>
</feature>
<evidence type="ECO:0000313" key="2">
    <source>
        <dbReference type="EMBL" id="KAF2809325.1"/>
    </source>
</evidence>
<feature type="region of interest" description="Disordered" evidence="1">
    <location>
        <begin position="56"/>
        <end position="76"/>
    </location>
</feature>
<name>A0A6A6YMX8_9PEZI</name>
<protein>
    <submittedName>
        <fullName evidence="2 4">Uncharacterized protein</fullName>
    </submittedName>
</protein>
<dbReference type="GeneID" id="54464492"/>
<feature type="region of interest" description="Disordered" evidence="1">
    <location>
        <begin position="478"/>
        <end position="513"/>
    </location>
</feature>
<feature type="region of interest" description="Disordered" evidence="1">
    <location>
        <begin position="278"/>
        <end position="321"/>
    </location>
</feature>
<reference evidence="4" key="3">
    <citation type="submission" date="2025-04" db="UniProtKB">
        <authorList>
            <consortium name="RefSeq"/>
        </authorList>
    </citation>
    <scope>IDENTIFICATION</scope>
    <source>
        <strain evidence="4">CBS 304.34</strain>
    </source>
</reference>
<reference evidence="4" key="2">
    <citation type="submission" date="2020-04" db="EMBL/GenBank/DDBJ databases">
        <authorList>
            <consortium name="NCBI Genome Project"/>
        </authorList>
    </citation>
    <scope>NUCLEOTIDE SEQUENCE</scope>
    <source>
        <strain evidence="4">CBS 304.34</strain>
    </source>
</reference>
<proteinExistence type="predicted"/>
<keyword evidence="3" id="KW-1185">Reference proteome</keyword>
<sequence>MAHTAPRIMPAYRTKSIQIKAIGRDGKPSEKTFSIDRNLFESCSEECARLLARAQADKKGAQQNPDANGGQQQPDSEEISLYGTEDVISFFVDWLRKENQYSQRRFFWDEPTRPEATHIHVFASQYKITDLLRLTLRLFFKDVQEHGRLPTSTQVNFIHSKMDEPLNATLYELFLRAYCLIWQHSTDEEKDSALPDEFTRKIEEYRRRYSGLGVYFRLCDFHQDLHSDQGRDGCPEKMLKMSWKVGHPWASGVTDEAEQGTAQALGKELGVLTKTKSLKGRGSTRRNLNTDARGPAEHVSCGGSLADKQGRHGAGSVTSGSQPVQIVANPIQTPPIVQQTGQPAPAAQLGQLVPIPGQAQPMPSTQQAGQMTVGGQAGQTVPNPRQTHAFVQQSDRTTKAARANPLASTPGFNGSAAMVNQMSPVTASVARPGYNPHTNFPDAHKQVLFEQRKFEAQQARALQRQGQTAAATLLDRSASTQFDPRVPNPQPVALQGGGLDNYPGDRSANGGVG</sequence>
<evidence type="ECO:0000256" key="1">
    <source>
        <dbReference type="SAM" id="MobiDB-lite"/>
    </source>
</evidence>